<sequence>MNAAAIRLLAVDDHPLMRQGIASLIMSQPDMRLVAEAADGDEALQQYRNHRPDVVLMDVQMPGSDGIEAIETIVADDPGARIVVLTTYEGDVQALRALKAGARGYLLKNMVRKELLDAIREVHAGKRHIPTAVAAMMGLHSYGEALSPRELQVLRQLKQGGTNRQIADALCLSEDTVKTHMKSILSKLGATDRTQAVVIALQRGFISIVDTPSGPPGRR</sequence>
<feature type="domain" description="Response regulatory" evidence="5">
    <location>
        <begin position="7"/>
        <end position="123"/>
    </location>
</feature>
<keyword evidence="2" id="KW-0238">DNA-binding</keyword>
<dbReference type="EMBL" id="BAAAEW010000008">
    <property type="protein sequence ID" value="GAA0748975.1"/>
    <property type="molecule type" value="Genomic_DNA"/>
</dbReference>
<feature type="domain" description="HTH luxR-type" evidence="4">
    <location>
        <begin position="139"/>
        <end position="204"/>
    </location>
</feature>
<dbReference type="CDD" id="cd17535">
    <property type="entry name" value="REC_NarL-like"/>
    <property type="match status" value="1"/>
</dbReference>
<organism evidence="6 7">
    <name type="scientific">Ideonella azotifigens</name>
    <dbReference type="NCBI Taxonomy" id="513160"/>
    <lineage>
        <taxon>Bacteria</taxon>
        <taxon>Pseudomonadati</taxon>
        <taxon>Pseudomonadota</taxon>
        <taxon>Betaproteobacteria</taxon>
        <taxon>Burkholderiales</taxon>
        <taxon>Sphaerotilaceae</taxon>
        <taxon>Ideonella</taxon>
    </lineage>
</organism>
<dbReference type="Pfam" id="PF00072">
    <property type="entry name" value="Response_reg"/>
    <property type="match status" value="1"/>
</dbReference>
<evidence type="ECO:0000313" key="7">
    <source>
        <dbReference type="Proteomes" id="UP001500279"/>
    </source>
</evidence>
<proteinExistence type="predicted"/>
<keyword evidence="1 3" id="KW-0597">Phosphoprotein</keyword>
<dbReference type="PANTHER" id="PTHR43214">
    <property type="entry name" value="TWO-COMPONENT RESPONSE REGULATOR"/>
    <property type="match status" value="1"/>
</dbReference>
<dbReference type="Proteomes" id="UP001500279">
    <property type="component" value="Unassembled WGS sequence"/>
</dbReference>
<feature type="modified residue" description="4-aspartylphosphate" evidence="3">
    <location>
        <position position="58"/>
    </location>
</feature>
<accession>A0ABP3V8B3</accession>
<dbReference type="Pfam" id="PF00196">
    <property type="entry name" value="GerE"/>
    <property type="match status" value="1"/>
</dbReference>
<dbReference type="InterPro" id="IPR058245">
    <property type="entry name" value="NreC/VraR/RcsB-like_REC"/>
</dbReference>
<dbReference type="InterPro" id="IPR039420">
    <property type="entry name" value="WalR-like"/>
</dbReference>
<dbReference type="InterPro" id="IPR011006">
    <property type="entry name" value="CheY-like_superfamily"/>
</dbReference>
<name>A0ABP3V8B3_9BURK</name>
<dbReference type="SUPFAM" id="SSF46894">
    <property type="entry name" value="C-terminal effector domain of the bipartite response regulators"/>
    <property type="match status" value="1"/>
</dbReference>
<evidence type="ECO:0000256" key="3">
    <source>
        <dbReference type="PROSITE-ProRule" id="PRU00169"/>
    </source>
</evidence>
<comment type="caution">
    <text evidence="6">The sequence shown here is derived from an EMBL/GenBank/DDBJ whole genome shotgun (WGS) entry which is preliminary data.</text>
</comment>
<evidence type="ECO:0000259" key="5">
    <source>
        <dbReference type="PROSITE" id="PS50110"/>
    </source>
</evidence>
<keyword evidence="7" id="KW-1185">Reference proteome</keyword>
<dbReference type="PROSITE" id="PS50043">
    <property type="entry name" value="HTH_LUXR_2"/>
    <property type="match status" value="1"/>
</dbReference>
<gene>
    <name evidence="6" type="ORF">GCM10009107_19210</name>
</gene>
<evidence type="ECO:0000313" key="6">
    <source>
        <dbReference type="EMBL" id="GAA0748975.1"/>
    </source>
</evidence>
<protein>
    <submittedName>
        <fullName evidence="6">Response regulator transcription factor</fullName>
    </submittedName>
</protein>
<dbReference type="InterPro" id="IPR000792">
    <property type="entry name" value="Tscrpt_reg_LuxR_C"/>
</dbReference>
<dbReference type="RefSeq" id="WP_141290728.1">
    <property type="nucleotide sequence ID" value="NZ_BAAAEW010000008.1"/>
</dbReference>
<reference evidence="7" key="1">
    <citation type="journal article" date="2019" name="Int. J. Syst. Evol. Microbiol.">
        <title>The Global Catalogue of Microorganisms (GCM) 10K type strain sequencing project: providing services to taxonomists for standard genome sequencing and annotation.</title>
        <authorList>
            <consortium name="The Broad Institute Genomics Platform"/>
            <consortium name="The Broad Institute Genome Sequencing Center for Infectious Disease"/>
            <person name="Wu L."/>
            <person name="Ma J."/>
        </authorList>
    </citation>
    <scope>NUCLEOTIDE SEQUENCE [LARGE SCALE GENOMIC DNA]</scope>
    <source>
        <strain evidence="7">JCM 15503</strain>
    </source>
</reference>
<dbReference type="InterPro" id="IPR016032">
    <property type="entry name" value="Sig_transdc_resp-reg_C-effctor"/>
</dbReference>
<dbReference type="PROSITE" id="PS00622">
    <property type="entry name" value="HTH_LUXR_1"/>
    <property type="match status" value="1"/>
</dbReference>
<dbReference type="CDD" id="cd06170">
    <property type="entry name" value="LuxR_C_like"/>
    <property type="match status" value="1"/>
</dbReference>
<dbReference type="PRINTS" id="PR00038">
    <property type="entry name" value="HTHLUXR"/>
</dbReference>
<evidence type="ECO:0000256" key="1">
    <source>
        <dbReference type="ARBA" id="ARBA00022553"/>
    </source>
</evidence>
<dbReference type="SUPFAM" id="SSF52172">
    <property type="entry name" value="CheY-like"/>
    <property type="match status" value="1"/>
</dbReference>
<dbReference type="InterPro" id="IPR001789">
    <property type="entry name" value="Sig_transdc_resp-reg_receiver"/>
</dbReference>
<dbReference type="PANTHER" id="PTHR43214:SF43">
    <property type="entry name" value="TWO-COMPONENT RESPONSE REGULATOR"/>
    <property type="match status" value="1"/>
</dbReference>
<dbReference type="SMART" id="SM00448">
    <property type="entry name" value="REC"/>
    <property type="match status" value="1"/>
</dbReference>
<dbReference type="Gene3D" id="3.40.50.2300">
    <property type="match status" value="1"/>
</dbReference>
<dbReference type="SMART" id="SM00421">
    <property type="entry name" value="HTH_LUXR"/>
    <property type="match status" value="1"/>
</dbReference>
<evidence type="ECO:0000259" key="4">
    <source>
        <dbReference type="PROSITE" id="PS50043"/>
    </source>
</evidence>
<dbReference type="PROSITE" id="PS50110">
    <property type="entry name" value="RESPONSE_REGULATORY"/>
    <property type="match status" value="1"/>
</dbReference>
<evidence type="ECO:0000256" key="2">
    <source>
        <dbReference type="ARBA" id="ARBA00023125"/>
    </source>
</evidence>